<reference evidence="1" key="1">
    <citation type="submission" date="2020-02" db="EMBL/GenBank/DDBJ databases">
        <authorList>
            <person name="Meier V. D."/>
        </authorList>
    </citation>
    <scope>NUCLEOTIDE SEQUENCE</scope>
    <source>
        <strain evidence="1">AVDCRST_MAG92</strain>
    </source>
</reference>
<dbReference type="EMBL" id="CADCTM010000024">
    <property type="protein sequence ID" value="CAA9212710.1"/>
    <property type="molecule type" value="Genomic_DNA"/>
</dbReference>
<protein>
    <submittedName>
        <fullName evidence="1">Uncharacterized protein</fullName>
    </submittedName>
</protein>
<sequence>MEKIPTITGSFYTGIATTQRLPAMVISATNLAAIVQA</sequence>
<gene>
    <name evidence="1" type="ORF">AVDCRST_MAG92-171</name>
</gene>
<organism evidence="1">
    <name type="scientific">uncultured Coleofasciculus sp</name>
    <dbReference type="NCBI Taxonomy" id="1267456"/>
    <lineage>
        <taxon>Bacteria</taxon>
        <taxon>Bacillati</taxon>
        <taxon>Cyanobacteriota</taxon>
        <taxon>Cyanophyceae</taxon>
        <taxon>Coleofasciculales</taxon>
        <taxon>Coleofasciculaceae</taxon>
        <taxon>Coleofasciculus</taxon>
        <taxon>environmental samples</taxon>
    </lineage>
</organism>
<evidence type="ECO:0000313" key="1">
    <source>
        <dbReference type="EMBL" id="CAA9212710.1"/>
    </source>
</evidence>
<dbReference type="AlphaFoldDB" id="A0A6J4H4Q7"/>
<proteinExistence type="predicted"/>
<name>A0A6J4H4Q7_9CYAN</name>
<accession>A0A6J4H4Q7</accession>